<accession>A0ABX7GTX5</accession>
<protein>
    <recommendedName>
        <fullName evidence="3">Antitoxin Xre/MbcA/ParS-like toxin-binding domain-containing protein</fullName>
    </recommendedName>
</protein>
<gene>
    <name evidence="1" type="ORF">ISN74_00245</name>
</gene>
<name>A0ABX7GTX5_9GAMM</name>
<dbReference type="Proteomes" id="UP000663181">
    <property type="component" value="Chromosome"/>
</dbReference>
<dbReference type="EMBL" id="CP064030">
    <property type="protein sequence ID" value="QRN53887.1"/>
    <property type="molecule type" value="Genomic_DNA"/>
</dbReference>
<evidence type="ECO:0000313" key="2">
    <source>
        <dbReference type="Proteomes" id="UP000663181"/>
    </source>
</evidence>
<proteinExistence type="predicted"/>
<evidence type="ECO:0000313" key="1">
    <source>
        <dbReference type="EMBL" id="QRN53887.1"/>
    </source>
</evidence>
<organism evidence="1 2">
    <name type="scientific">Dyella caseinilytica</name>
    <dbReference type="NCBI Taxonomy" id="1849581"/>
    <lineage>
        <taxon>Bacteria</taxon>
        <taxon>Pseudomonadati</taxon>
        <taxon>Pseudomonadota</taxon>
        <taxon>Gammaproteobacteria</taxon>
        <taxon>Lysobacterales</taxon>
        <taxon>Rhodanobacteraceae</taxon>
        <taxon>Dyella</taxon>
    </lineage>
</organism>
<dbReference type="RefSeq" id="WP_188796225.1">
    <property type="nucleotide sequence ID" value="NZ_BMIZ01000001.1"/>
</dbReference>
<reference evidence="1 2" key="1">
    <citation type="submission" date="2020-10" db="EMBL/GenBank/DDBJ databases">
        <title>Phylogeny of dyella-like bacteria.</title>
        <authorList>
            <person name="Fu J."/>
        </authorList>
    </citation>
    <scope>NUCLEOTIDE SEQUENCE [LARGE SCALE GENOMIC DNA]</scope>
    <source>
        <strain evidence="1 2">DHOB09</strain>
    </source>
</reference>
<sequence length="80" mass="9119">MSQGIIRRIFNLAAQLEPDRKLIWDWLFHTHIETLGGHTALELVFADQGEQVISLLEAALHDEASKKLLPQQPDLLARLH</sequence>
<evidence type="ECO:0008006" key="3">
    <source>
        <dbReference type="Google" id="ProtNLM"/>
    </source>
</evidence>
<keyword evidence="2" id="KW-1185">Reference proteome</keyword>